<dbReference type="Proteomes" id="UP001589748">
    <property type="component" value="Unassembled WGS sequence"/>
</dbReference>
<dbReference type="InterPro" id="IPR035940">
    <property type="entry name" value="CAP_sf"/>
</dbReference>
<dbReference type="Pfam" id="PF00188">
    <property type="entry name" value="CAP"/>
    <property type="match status" value="1"/>
</dbReference>
<evidence type="ECO:0000313" key="2">
    <source>
        <dbReference type="EMBL" id="MFB9377140.1"/>
    </source>
</evidence>
<dbReference type="RefSeq" id="WP_380135050.1">
    <property type="nucleotide sequence ID" value="NZ_JBHLUI010000003.1"/>
</dbReference>
<accession>A0ABV5LST2</accession>
<dbReference type="InterPro" id="IPR014044">
    <property type="entry name" value="CAP_dom"/>
</dbReference>
<dbReference type="PANTHER" id="PTHR31157:SF1">
    <property type="entry name" value="SCP DOMAIN-CONTAINING PROTEIN"/>
    <property type="match status" value="1"/>
</dbReference>
<keyword evidence="3" id="KW-1185">Reference proteome</keyword>
<evidence type="ECO:0000313" key="3">
    <source>
        <dbReference type="Proteomes" id="UP001589748"/>
    </source>
</evidence>
<protein>
    <submittedName>
        <fullName evidence="2">CAP domain-containing protein</fullName>
    </submittedName>
</protein>
<dbReference type="CDD" id="cd05379">
    <property type="entry name" value="CAP_bacterial"/>
    <property type="match status" value="1"/>
</dbReference>
<feature type="domain" description="SCP" evidence="1">
    <location>
        <begin position="49"/>
        <end position="148"/>
    </location>
</feature>
<comment type="caution">
    <text evidence="2">The sequence shown here is derived from an EMBL/GenBank/DDBJ whole genome shotgun (WGS) entry which is preliminary data.</text>
</comment>
<dbReference type="EMBL" id="JBHMDM010000004">
    <property type="protein sequence ID" value="MFB9377140.1"/>
    <property type="molecule type" value="Genomic_DNA"/>
</dbReference>
<reference evidence="2 3" key="1">
    <citation type="submission" date="2024-09" db="EMBL/GenBank/DDBJ databases">
        <authorList>
            <person name="Sun Q."/>
            <person name="Mori K."/>
        </authorList>
    </citation>
    <scope>NUCLEOTIDE SEQUENCE [LARGE SCALE GENOMIC DNA]</scope>
    <source>
        <strain evidence="2 3">TISTR 1856</strain>
    </source>
</reference>
<name>A0ABV5LST2_9ACTN</name>
<proteinExistence type="predicted"/>
<dbReference type="PANTHER" id="PTHR31157">
    <property type="entry name" value="SCP DOMAIN-CONTAINING PROTEIN"/>
    <property type="match status" value="1"/>
</dbReference>
<sequence>MAAATLGGSAVVATPAQAEVPFGTGPTAVPLGVQDGDWPAHFRTRVLLDQVRADAGLAPLGWAPDTDRVAGDWAWEIARRGVLQHNQALRWRVEGYRLYAENVGYGGDADQIMRAFLDSRGHRQNILNPAVDTVGVGAVRSADGRLWIVEVFKDTV</sequence>
<gene>
    <name evidence="2" type="ORF">ACFFVI_09165</name>
</gene>
<organism evidence="2 3">
    <name type="scientific">Kineococcus gynurae</name>
    <dbReference type="NCBI Taxonomy" id="452979"/>
    <lineage>
        <taxon>Bacteria</taxon>
        <taxon>Bacillati</taxon>
        <taxon>Actinomycetota</taxon>
        <taxon>Actinomycetes</taxon>
        <taxon>Kineosporiales</taxon>
        <taxon>Kineosporiaceae</taxon>
        <taxon>Kineococcus</taxon>
    </lineage>
</organism>
<dbReference type="Gene3D" id="3.40.33.10">
    <property type="entry name" value="CAP"/>
    <property type="match status" value="1"/>
</dbReference>
<evidence type="ECO:0000259" key="1">
    <source>
        <dbReference type="Pfam" id="PF00188"/>
    </source>
</evidence>
<dbReference type="SUPFAM" id="SSF55797">
    <property type="entry name" value="PR-1-like"/>
    <property type="match status" value="1"/>
</dbReference>